<keyword evidence="2" id="KW-1185">Reference proteome</keyword>
<reference evidence="1 2" key="1">
    <citation type="submission" date="2023-12" db="EMBL/GenBank/DDBJ databases">
        <title>A high-quality genome assembly for Dillenia turbinata (Dilleniales).</title>
        <authorList>
            <person name="Chanderbali A."/>
        </authorList>
    </citation>
    <scope>NUCLEOTIDE SEQUENCE [LARGE SCALE GENOMIC DNA]</scope>
    <source>
        <strain evidence="1">LSX21</strain>
        <tissue evidence="1">Leaf</tissue>
    </source>
</reference>
<proteinExistence type="predicted"/>
<dbReference type="InterPro" id="IPR036291">
    <property type="entry name" value="NAD(P)-bd_dom_sf"/>
</dbReference>
<name>A0AAN8ZLQ7_9MAGN</name>
<dbReference type="PANTHER" id="PTHR44375">
    <property type="entry name" value="BETA-KETOACYL-ACP REDUCTASE-LIKE PROTEIN-RELATED"/>
    <property type="match status" value="1"/>
</dbReference>
<comment type="caution">
    <text evidence="1">The sequence shown here is derived from an EMBL/GenBank/DDBJ whole genome shotgun (WGS) entry which is preliminary data.</text>
</comment>
<dbReference type="Proteomes" id="UP001370490">
    <property type="component" value="Unassembled WGS sequence"/>
</dbReference>
<dbReference type="PANTHER" id="PTHR44375:SF2">
    <property type="entry name" value="BETA-KETOACYL-ACP REDUCTASE-LIKE PROTEIN-RELATED"/>
    <property type="match status" value="1"/>
</dbReference>
<gene>
    <name evidence="1" type="ORF">RJ641_027529</name>
</gene>
<dbReference type="Gene3D" id="3.40.50.720">
    <property type="entry name" value="NAD(P)-binding Rossmann-like Domain"/>
    <property type="match status" value="1"/>
</dbReference>
<accession>A0AAN8ZLQ7</accession>
<evidence type="ECO:0000313" key="2">
    <source>
        <dbReference type="Proteomes" id="UP001370490"/>
    </source>
</evidence>
<dbReference type="AlphaFoldDB" id="A0AAN8ZLQ7"/>
<evidence type="ECO:0000313" key="1">
    <source>
        <dbReference type="EMBL" id="KAK6942152.1"/>
    </source>
</evidence>
<sequence>MEEVTSDPEPWHRLDNKVVMVTDAPSGFGREFCIDLAAAGCKVIAAARRLPIMSLSATISTPPLLNTPPCLLSLTSVSTVEPWDTFGRIDALDLG</sequence>
<dbReference type="SUPFAM" id="SSF51735">
    <property type="entry name" value="NAD(P)-binding Rossmann-fold domains"/>
    <property type="match status" value="1"/>
</dbReference>
<protein>
    <submittedName>
        <fullName evidence="1">Uncharacterized protein</fullName>
    </submittedName>
</protein>
<organism evidence="1 2">
    <name type="scientific">Dillenia turbinata</name>
    <dbReference type="NCBI Taxonomy" id="194707"/>
    <lineage>
        <taxon>Eukaryota</taxon>
        <taxon>Viridiplantae</taxon>
        <taxon>Streptophyta</taxon>
        <taxon>Embryophyta</taxon>
        <taxon>Tracheophyta</taxon>
        <taxon>Spermatophyta</taxon>
        <taxon>Magnoliopsida</taxon>
        <taxon>eudicotyledons</taxon>
        <taxon>Gunneridae</taxon>
        <taxon>Pentapetalae</taxon>
        <taxon>Dilleniales</taxon>
        <taxon>Dilleniaceae</taxon>
        <taxon>Dillenia</taxon>
    </lineage>
</organism>
<dbReference type="EMBL" id="JBAMMX010000004">
    <property type="protein sequence ID" value="KAK6942152.1"/>
    <property type="molecule type" value="Genomic_DNA"/>
</dbReference>